<dbReference type="Gene3D" id="3.30.530.20">
    <property type="match status" value="1"/>
</dbReference>
<evidence type="ECO:0000313" key="1">
    <source>
        <dbReference type="EMBL" id="KAK9946631.1"/>
    </source>
</evidence>
<evidence type="ECO:0008006" key="3">
    <source>
        <dbReference type="Google" id="ProtNLM"/>
    </source>
</evidence>
<dbReference type="AlphaFoldDB" id="A0AAW1YEU4"/>
<dbReference type="InterPro" id="IPR019587">
    <property type="entry name" value="Polyketide_cyclase/dehydratase"/>
</dbReference>
<accession>A0AAW1YEU4</accession>
<protein>
    <recommendedName>
        <fullName evidence="3">Lachrymatory factor synthase</fullName>
    </recommendedName>
</protein>
<gene>
    <name evidence="1" type="ORF">M0R45_012082</name>
</gene>
<dbReference type="Proteomes" id="UP001457282">
    <property type="component" value="Unassembled WGS sequence"/>
</dbReference>
<dbReference type="InterPro" id="IPR023393">
    <property type="entry name" value="START-like_dom_sf"/>
</dbReference>
<dbReference type="SUPFAM" id="SSF55961">
    <property type="entry name" value="Bet v1-like"/>
    <property type="match status" value="1"/>
</dbReference>
<dbReference type="PANTHER" id="PTHR33789">
    <property type="entry name" value="LACHRYMATORY-FACTOR SYNTHASE"/>
    <property type="match status" value="1"/>
</dbReference>
<dbReference type="PANTHER" id="PTHR33789:SF11">
    <property type="entry name" value="OS05G0202300 PROTEIN"/>
    <property type="match status" value="1"/>
</dbReference>
<dbReference type="CDD" id="cd07821">
    <property type="entry name" value="PYR_PYL_RCAR_like"/>
    <property type="match status" value="1"/>
</dbReference>
<comment type="caution">
    <text evidence="1">The sequence shown here is derived from an EMBL/GenBank/DDBJ whole genome shotgun (WGS) entry which is preliminary data.</text>
</comment>
<dbReference type="GO" id="GO:0004864">
    <property type="term" value="F:protein phosphatase inhibitor activity"/>
    <property type="evidence" value="ECO:0007669"/>
    <property type="project" value="UniProtKB-ARBA"/>
</dbReference>
<keyword evidence="2" id="KW-1185">Reference proteome</keyword>
<dbReference type="Pfam" id="PF10604">
    <property type="entry name" value="Polyketide_cyc2"/>
    <property type="match status" value="1"/>
</dbReference>
<sequence length="168" mass="18560">MAEVEAQPKWEGKTSAELKSSAQEVWPFLADFCNLDKVFPGIDTCYQVEGVAGQPGLIRYGAGAATDHDETTVKWAKEKLLVMDPIKRCLSYEVLENNMGFKSYVAAMQVVPVTNDDEGCKIEWSFVCDPIEGWGLEDFQSYLEFSLQGMAKNIQDSIVATTTATVSV</sequence>
<proteinExistence type="predicted"/>
<reference evidence="1 2" key="1">
    <citation type="journal article" date="2023" name="G3 (Bethesda)">
        <title>A chromosome-length genome assembly and annotation of blackberry (Rubus argutus, cv. 'Hillquist').</title>
        <authorList>
            <person name="Bruna T."/>
            <person name="Aryal R."/>
            <person name="Dudchenko O."/>
            <person name="Sargent D.J."/>
            <person name="Mead D."/>
            <person name="Buti M."/>
            <person name="Cavallini A."/>
            <person name="Hytonen T."/>
            <person name="Andres J."/>
            <person name="Pham M."/>
            <person name="Weisz D."/>
            <person name="Mascagni F."/>
            <person name="Usai G."/>
            <person name="Natali L."/>
            <person name="Bassil N."/>
            <person name="Fernandez G.E."/>
            <person name="Lomsadze A."/>
            <person name="Armour M."/>
            <person name="Olukolu B."/>
            <person name="Poorten T."/>
            <person name="Britton C."/>
            <person name="Davik J."/>
            <person name="Ashrafi H."/>
            <person name="Aiden E.L."/>
            <person name="Borodovsky M."/>
            <person name="Worthington M."/>
        </authorList>
    </citation>
    <scope>NUCLEOTIDE SEQUENCE [LARGE SCALE GENOMIC DNA]</scope>
    <source>
        <strain evidence="1">PI 553951</strain>
    </source>
</reference>
<name>A0AAW1YEU4_RUBAR</name>
<organism evidence="1 2">
    <name type="scientific">Rubus argutus</name>
    <name type="common">Southern blackberry</name>
    <dbReference type="NCBI Taxonomy" id="59490"/>
    <lineage>
        <taxon>Eukaryota</taxon>
        <taxon>Viridiplantae</taxon>
        <taxon>Streptophyta</taxon>
        <taxon>Embryophyta</taxon>
        <taxon>Tracheophyta</taxon>
        <taxon>Spermatophyta</taxon>
        <taxon>Magnoliopsida</taxon>
        <taxon>eudicotyledons</taxon>
        <taxon>Gunneridae</taxon>
        <taxon>Pentapetalae</taxon>
        <taxon>rosids</taxon>
        <taxon>fabids</taxon>
        <taxon>Rosales</taxon>
        <taxon>Rosaceae</taxon>
        <taxon>Rosoideae</taxon>
        <taxon>Rosoideae incertae sedis</taxon>
        <taxon>Rubus</taxon>
    </lineage>
</organism>
<evidence type="ECO:0000313" key="2">
    <source>
        <dbReference type="Proteomes" id="UP001457282"/>
    </source>
</evidence>
<dbReference type="FunFam" id="3.30.530.20:FF:000064">
    <property type="entry name" value="Lachrymatory-factor synthase"/>
    <property type="match status" value="1"/>
</dbReference>
<dbReference type="InterPro" id="IPR053249">
    <property type="entry name" value="LFS"/>
</dbReference>
<dbReference type="EMBL" id="JBEDUW010000002">
    <property type="protein sequence ID" value="KAK9946631.1"/>
    <property type="molecule type" value="Genomic_DNA"/>
</dbReference>